<dbReference type="EMBL" id="OW240922">
    <property type="protein sequence ID" value="CAH2322187.1"/>
    <property type="molecule type" value="Genomic_DNA"/>
</dbReference>
<dbReference type="PROSITE" id="PS50268">
    <property type="entry name" value="CADHERIN_2"/>
    <property type="match status" value="2"/>
</dbReference>
<dbReference type="InterPro" id="IPR002126">
    <property type="entry name" value="Cadherin-like_dom"/>
</dbReference>
<evidence type="ECO:0000256" key="2">
    <source>
        <dbReference type="ARBA" id="ARBA00022692"/>
    </source>
</evidence>
<keyword evidence="2" id="KW-0812">Transmembrane</keyword>
<dbReference type="FunFam" id="2.60.40.60:FF:000063">
    <property type="entry name" value="protocadherin-15 isoform X1"/>
    <property type="match status" value="1"/>
</dbReference>
<organism evidence="10 11">
    <name type="scientific">Pelobates cultripes</name>
    <name type="common">Western spadefoot toad</name>
    <dbReference type="NCBI Taxonomy" id="61616"/>
    <lineage>
        <taxon>Eukaryota</taxon>
        <taxon>Metazoa</taxon>
        <taxon>Chordata</taxon>
        <taxon>Craniata</taxon>
        <taxon>Vertebrata</taxon>
        <taxon>Euteleostomi</taxon>
        <taxon>Amphibia</taxon>
        <taxon>Batrachia</taxon>
        <taxon>Anura</taxon>
        <taxon>Pelobatoidea</taxon>
        <taxon>Pelobatidae</taxon>
        <taxon>Pelobates</taxon>
    </lineage>
</organism>
<dbReference type="GO" id="GO:0005509">
    <property type="term" value="F:calcium ion binding"/>
    <property type="evidence" value="ECO:0007669"/>
    <property type="project" value="UniProtKB-UniRule"/>
</dbReference>
<name>A0AAD1WT74_PELCU</name>
<keyword evidence="3" id="KW-0677">Repeat</keyword>
<evidence type="ECO:0000256" key="6">
    <source>
        <dbReference type="ARBA" id="ARBA00023136"/>
    </source>
</evidence>
<protein>
    <submittedName>
        <fullName evidence="10">Protocadherin-15 isoform X1</fullName>
    </submittedName>
</protein>
<keyword evidence="6" id="KW-0472">Membrane</keyword>
<dbReference type="InterPro" id="IPR015919">
    <property type="entry name" value="Cadherin-like_sf"/>
</dbReference>
<evidence type="ECO:0000313" key="10">
    <source>
        <dbReference type="EMBL" id="CAH2322187.1"/>
    </source>
</evidence>
<dbReference type="GO" id="GO:0007156">
    <property type="term" value="P:homophilic cell adhesion via plasma membrane adhesion molecules"/>
    <property type="evidence" value="ECO:0007669"/>
    <property type="project" value="InterPro"/>
</dbReference>
<dbReference type="PANTHER" id="PTHR24026">
    <property type="entry name" value="FAT ATYPICAL CADHERIN-RELATED"/>
    <property type="match status" value="1"/>
</dbReference>
<evidence type="ECO:0000256" key="5">
    <source>
        <dbReference type="ARBA" id="ARBA00022989"/>
    </source>
</evidence>
<dbReference type="PANTHER" id="PTHR24026:SF49">
    <property type="entry name" value="PROTOCADHERIN FAT 3"/>
    <property type="match status" value="1"/>
</dbReference>
<dbReference type="PROSITE" id="PS00232">
    <property type="entry name" value="CADHERIN_1"/>
    <property type="match status" value="1"/>
</dbReference>
<evidence type="ECO:0000256" key="1">
    <source>
        <dbReference type="ARBA" id="ARBA00004370"/>
    </source>
</evidence>
<feature type="domain" description="Cadherin" evidence="9">
    <location>
        <begin position="1"/>
        <end position="29"/>
    </location>
</feature>
<gene>
    <name evidence="10" type="ORF">PECUL_23A004295</name>
</gene>
<keyword evidence="5" id="KW-1133">Transmembrane helix</keyword>
<dbReference type="CDD" id="cd11304">
    <property type="entry name" value="Cadherin_repeat"/>
    <property type="match status" value="2"/>
</dbReference>
<feature type="region of interest" description="Disordered" evidence="8">
    <location>
        <begin position="160"/>
        <end position="207"/>
    </location>
</feature>
<sequence>IVASDGNQESSPVTVNILVIDANDNTPTFSNVSYNVKIFTDMTSADSIIKLTAVDADEGVNGQITYEILAGAQGQFVINSRTGVITITPGVTLMVGESYTLTVKAYDNAPLAQRRSSITTVYIEVLPPNNQSPPRFAQLMYNLEISEAMRIGAVLLNLQRPKNTSKKRRPKARSARGRAQEDCGPMSSKGTAGQDSEATRNRRGMTTRHANSQNEMVLRKNIATYVCILPAFKETNQIDHIRVSGVVIKCAFPICVLTASLADGKLSLSLPVQSLTQTLEEH</sequence>
<feature type="domain" description="Cadherin" evidence="9">
    <location>
        <begin position="30"/>
        <end position="136"/>
    </location>
</feature>
<dbReference type="Proteomes" id="UP001295444">
    <property type="component" value="Chromosome 11"/>
</dbReference>
<comment type="subcellular location">
    <subcellularLocation>
        <location evidence="1">Membrane</location>
    </subcellularLocation>
</comment>
<feature type="non-terminal residue" evidence="10">
    <location>
        <position position="1"/>
    </location>
</feature>
<evidence type="ECO:0000256" key="4">
    <source>
        <dbReference type="ARBA" id="ARBA00022837"/>
    </source>
</evidence>
<evidence type="ECO:0000313" key="11">
    <source>
        <dbReference type="Proteomes" id="UP001295444"/>
    </source>
</evidence>
<keyword evidence="4 7" id="KW-0106">Calcium</keyword>
<dbReference type="Pfam" id="PF00028">
    <property type="entry name" value="Cadherin"/>
    <property type="match status" value="1"/>
</dbReference>
<dbReference type="AlphaFoldDB" id="A0AAD1WT74"/>
<keyword evidence="11" id="KW-1185">Reference proteome</keyword>
<dbReference type="PRINTS" id="PR00205">
    <property type="entry name" value="CADHERIN"/>
</dbReference>
<dbReference type="InterPro" id="IPR020894">
    <property type="entry name" value="Cadherin_CS"/>
</dbReference>
<evidence type="ECO:0000259" key="9">
    <source>
        <dbReference type="PROSITE" id="PS50268"/>
    </source>
</evidence>
<evidence type="ECO:0000256" key="7">
    <source>
        <dbReference type="PROSITE-ProRule" id="PRU00043"/>
    </source>
</evidence>
<dbReference type="Gene3D" id="2.60.40.60">
    <property type="entry name" value="Cadherins"/>
    <property type="match status" value="1"/>
</dbReference>
<feature type="compositionally biased region" description="Basic residues" evidence="8">
    <location>
        <begin position="163"/>
        <end position="176"/>
    </location>
</feature>
<dbReference type="SMART" id="SM00112">
    <property type="entry name" value="CA"/>
    <property type="match status" value="1"/>
</dbReference>
<reference evidence="10" key="1">
    <citation type="submission" date="2022-03" db="EMBL/GenBank/DDBJ databases">
        <authorList>
            <person name="Alioto T."/>
            <person name="Alioto T."/>
            <person name="Gomez Garrido J."/>
        </authorList>
    </citation>
    <scope>NUCLEOTIDE SEQUENCE</scope>
</reference>
<evidence type="ECO:0000256" key="3">
    <source>
        <dbReference type="ARBA" id="ARBA00022737"/>
    </source>
</evidence>
<evidence type="ECO:0000256" key="8">
    <source>
        <dbReference type="SAM" id="MobiDB-lite"/>
    </source>
</evidence>
<dbReference type="GO" id="GO:0005886">
    <property type="term" value="C:plasma membrane"/>
    <property type="evidence" value="ECO:0007669"/>
    <property type="project" value="InterPro"/>
</dbReference>
<accession>A0AAD1WT74</accession>
<dbReference type="SUPFAM" id="SSF49313">
    <property type="entry name" value="Cadherin-like"/>
    <property type="match status" value="1"/>
</dbReference>
<proteinExistence type="predicted"/>